<accession>A0ABM8Q264</accession>
<evidence type="ECO:0008006" key="3">
    <source>
        <dbReference type="Google" id="ProtNLM"/>
    </source>
</evidence>
<protein>
    <recommendedName>
        <fullName evidence="3">Hydrogenase-4 component G</fullName>
    </recommendedName>
</protein>
<proteinExistence type="predicted"/>
<evidence type="ECO:0000313" key="1">
    <source>
        <dbReference type="EMBL" id="CAD7286834.1"/>
    </source>
</evidence>
<dbReference type="RefSeq" id="WP_229931932.1">
    <property type="nucleotide sequence ID" value="NZ_CAJHOF010000001.1"/>
</dbReference>
<reference evidence="1 2" key="1">
    <citation type="submission" date="2020-11" db="EMBL/GenBank/DDBJ databases">
        <authorList>
            <person name="Peeters C."/>
        </authorList>
    </citation>
    <scope>NUCLEOTIDE SEQUENCE [LARGE SCALE GENOMIC DNA]</scope>
    <source>
        <strain evidence="1 2">LMG 7974</strain>
    </source>
</reference>
<comment type="caution">
    <text evidence="1">The sequence shown here is derived from an EMBL/GenBank/DDBJ whole genome shotgun (WGS) entry which is preliminary data.</text>
</comment>
<dbReference type="Proteomes" id="UP000789803">
    <property type="component" value="Unassembled WGS sequence"/>
</dbReference>
<sequence>MQISTSQVASAYANVKQHVGEKNQNESKEAKGLEINANMTAKQVSNAYFMQYSQQIISQSSSSINAQSGFFGMASGFVPENLADILNSIDYDAIGYTGKPISSLSQDEASALVGEDGFFGVAKTSERIAGFVLAGAGDDVEKLKAGREGILRGFNEAEKMWGGKLPDIAHETIEKSLKAIDEKLASLGASVVNIEA</sequence>
<name>A0ABM8Q264_9BACT</name>
<gene>
    <name evidence="1" type="ORF">LMG7974_00107</name>
</gene>
<organism evidence="1 2">
    <name type="scientific">Campylobacter majalis</name>
    <dbReference type="NCBI Taxonomy" id="2790656"/>
    <lineage>
        <taxon>Bacteria</taxon>
        <taxon>Pseudomonadati</taxon>
        <taxon>Campylobacterota</taxon>
        <taxon>Epsilonproteobacteria</taxon>
        <taxon>Campylobacterales</taxon>
        <taxon>Campylobacteraceae</taxon>
        <taxon>Campylobacter</taxon>
    </lineage>
</organism>
<evidence type="ECO:0000313" key="2">
    <source>
        <dbReference type="Proteomes" id="UP000789803"/>
    </source>
</evidence>
<keyword evidence="2" id="KW-1185">Reference proteome</keyword>
<dbReference type="EMBL" id="CAJHOF010000001">
    <property type="protein sequence ID" value="CAD7286834.1"/>
    <property type="molecule type" value="Genomic_DNA"/>
</dbReference>